<reference evidence="1" key="2">
    <citation type="journal article" date="2015" name="Fish Shellfish Immunol.">
        <title>Early steps in the European eel (Anguilla anguilla)-Vibrio vulnificus interaction in the gills: Role of the RtxA13 toxin.</title>
        <authorList>
            <person name="Callol A."/>
            <person name="Pajuelo D."/>
            <person name="Ebbesson L."/>
            <person name="Teles M."/>
            <person name="MacKenzie S."/>
            <person name="Amaro C."/>
        </authorList>
    </citation>
    <scope>NUCLEOTIDE SEQUENCE</scope>
</reference>
<reference evidence="1" key="1">
    <citation type="submission" date="2014-11" db="EMBL/GenBank/DDBJ databases">
        <authorList>
            <person name="Amaro Gonzalez C."/>
        </authorList>
    </citation>
    <scope>NUCLEOTIDE SEQUENCE</scope>
</reference>
<accession>A0A0E9QPE6</accession>
<proteinExistence type="predicted"/>
<protein>
    <submittedName>
        <fullName evidence="1">Uncharacterized protein</fullName>
    </submittedName>
</protein>
<dbReference type="EMBL" id="GBXM01089781">
    <property type="protein sequence ID" value="JAH18796.1"/>
    <property type="molecule type" value="Transcribed_RNA"/>
</dbReference>
<evidence type="ECO:0000313" key="1">
    <source>
        <dbReference type="EMBL" id="JAH18796.1"/>
    </source>
</evidence>
<sequence length="25" mass="3100">MSQMSFIIRFFSCFWIVFIIERIQG</sequence>
<organism evidence="1">
    <name type="scientific">Anguilla anguilla</name>
    <name type="common">European freshwater eel</name>
    <name type="synonym">Muraena anguilla</name>
    <dbReference type="NCBI Taxonomy" id="7936"/>
    <lineage>
        <taxon>Eukaryota</taxon>
        <taxon>Metazoa</taxon>
        <taxon>Chordata</taxon>
        <taxon>Craniata</taxon>
        <taxon>Vertebrata</taxon>
        <taxon>Euteleostomi</taxon>
        <taxon>Actinopterygii</taxon>
        <taxon>Neopterygii</taxon>
        <taxon>Teleostei</taxon>
        <taxon>Anguilliformes</taxon>
        <taxon>Anguillidae</taxon>
        <taxon>Anguilla</taxon>
    </lineage>
</organism>
<name>A0A0E9QPE6_ANGAN</name>
<dbReference type="AlphaFoldDB" id="A0A0E9QPE6"/>